<evidence type="ECO:0000313" key="11">
    <source>
        <dbReference type="Proteomes" id="UP001253545"/>
    </source>
</evidence>
<evidence type="ECO:0000256" key="5">
    <source>
        <dbReference type="ARBA" id="ARBA00022989"/>
    </source>
</evidence>
<evidence type="ECO:0000313" key="10">
    <source>
        <dbReference type="EMBL" id="MDT0594322.1"/>
    </source>
</evidence>
<evidence type="ECO:0000256" key="4">
    <source>
        <dbReference type="ARBA" id="ARBA00022692"/>
    </source>
</evidence>
<feature type="transmembrane region" description="Helical" evidence="8">
    <location>
        <begin position="110"/>
        <end position="127"/>
    </location>
</feature>
<feature type="transmembrane region" description="Helical" evidence="8">
    <location>
        <begin position="79"/>
        <end position="98"/>
    </location>
</feature>
<dbReference type="RefSeq" id="WP_311367800.1">
    <property type="nucleotide sequence ID" value="NZ_JAVRHX010000001.1"/>
</dbReference>
<accession>A0ABU2ZSA5</accession>
<keyword evidence="3" id="KW-0349">Heme</keyword>
<evidence type="ECO:0000256" key="6">
    <source>
        <dbReference type="ARBA" id="ARBA00023004"/>
    </source>
</evidence>
<dbReference type="Pfam" id="PF01794">
    <property type="entry name" value="Ferric_reduct"/>
    <property type="match status" value="1"/>
</dbReference>
<keyword evidence="6" id="KW-0408">Iron</keyword>
<feature type="transmembrane region" description="Helical" evidence="8">
    <location>
        <begin position="41"/>
        <end position="59"/>
    </location>
</feature>
<evidence type="ECO:0000256" key="2">
    <source>
        <dbReference type="ARBA" id="ARBA00022448"/>
    </source>
</evidence>
<sequence length="167" mass="19440">MQYLLDFTGIGALNLLLLSLTISPLSRVFKFIQLIRIRKTLGVYAAIYALSHFGVFIVFELQFEWRLIVSEIIDRPYITVGFCSLFILSLLLVSSFDFAKSKLKRNWQRLHNWVYLALALACLHFLWSIKSTEIEAIIYFAMGIAALLLRRDKLLKPLKQKIIKNRK</sequence>
<name>A0ABU2ZSA5_9ALTE</name>
<dbReference type="PANTHER" id="PTHR36964:SF1">
    <property type="entry name" value="PROTEIN-METHIONINE-SULFOXIDE REDUCTASE HEME-BINDING SUBUNIT MSRQ"/>
    <property type="match status" value="1"/>
</dbReference>
<protein>
    <submittedName>
        <fullName evidence="10">Ferric reductase-like transmembrane domain-containing protein</fullName>
    </submittedName>
</protein>
<proteinExistence type="predicted"/>
<comment type="subcellular location">
    <subcellularLocation>
        <location evidence="1">Membrane</location>
        <topology evidence="1">Multi-pass membrane protein</topology>
    </subcellularLocation>
</comment>
<dbReference type="InterPro" id="IPR022837">
    <property type="entry name" value="MsrQ-like"/>
</dbReference>
<dbReference type="PANTHER" id="PTHR36964">
    <property type="entry name" value="PROTEIN-METHIONINE-SULFOXIDE REDUCTASE HEME-BINDING SUBUNIT MSRQ"/>
    <property type="match status" value="1"/>
</dbReference>
<keyword evidence="11" id="KW-1185">Reference proteome</keyword>
<keyword evidence="4 8" id="KW-0812">Transmembrane</keyword>
<evidence type="ECO:0000256" key="7">
    <source>
        <dbReference type="ARBA" id="ARBA00023136"/>
    </source>
</evidence>
<reference evidence="10 11" key="1">
    <citation type="submission" date="2023-09" db="EMBL/GenBank/DDBJ databases">
        <authorList>
            <person name="Rey-Velasco X."/>
        </authorList>
    </citation>
    <scope>NUCLEOTIDE SEQUENCE [LARGE SCALE GENOMIC DNA]</scope>
    <source>
        <strain evidence="10 11">P117</strain>
    </source>
</reference>
<evidence type="ECO:0000259" key="9">
    <source>
        <dbReference type="Pfam" id="PF01794"/>
    </source>
</evidence>
<evidence type="ECO:0000256" key="1">
    <source>
        <dbReference type="ARBA" id="ARBA00004141"/>
    </source>
</evidence>
<evidence type="ECO:0000256" key="8">
    <source>
        <dbReference type="SAM" id="Phobius"/>
    </source>
</evidence>
<keyword evidence="5 8" id="KW-1133">Transmembrane helix</keyword>
<comment type="caution">
    <text evidence="10">The sequence shown here is derived from an EMBL/GenBank/DDBJ whole genome shotgun (WGS) entry which is preliminary data.</text>
</comment>
<organism evidence="10 11">
    <name type="scientific">Glaciecola petra</name>
    <dbReference type="NCBI Taxonomy" id="3075602"/>
    <lineage>
        <taxon>Bacteria</taxon>
        <taxon>Pseudomonadati</taxon>
        <taxon>Pseudomonadota</taxon>
        <taxon>Gammaproteobacteria</taxon>
        <taxon>Alteromonadales</taxon>
        <taxon>Alteromonadaceae</taxon>
        <taxon>Glaciecola</taxon>
    </lineage>
</organism>
<gene>
    <name evidence="10" type="ORF">RM552_05665</name>
</gene>
<keyword evidence="7 8" id="KW-0472">Membrane</keyword>
<dbReference type="InterPro" id="IPR013130">
    <property type="entry name" value="Fe3_Rdtase_TM_dom"/>
</dbReference>
<feature type="transmembrane region" description="Helical" evidence="8">
    <location>
        <begin position="12"/>
        <end position="29"/>
    </location>
</feature>
<keyword evidence="3" id="KW-0479">Metal-binding</keyword>
<dbReference type="EMBL" id="JAVRHX010000001">
    <property type="protein sequence ID" value="MDT0594322.1"/>
    <property type="molecule type" value="Genomic_DNA"/>
</dbReference>
<keyword evidence="2" id="KW-0813">Transport</keyword>
<feature type="domain" description="Ferric oxidoreductase" evidence="9">
    <location>
        <begin position="10"/>
        <end position="122"/>
    </location>
</feature>
<dbReference type="Proteomes" id="UP001253545">
    <property type="component" value="Unassembled WGS sequence"/>
</dbReference>
<evidence type="ECO:0000256" key="3">
    <source>
        <dbReference type="ARBA" id="ARBA00022617"/>
    </source>
</evidence>
<feature type="transmembrane region" description="Helical" evidence="8">
    <location>
        <begin position="133"/>
        <end position="149"/>
    </location>
</feature>